<evidence type="ECO:0000256" key="1">
    <source>
        <dbReference type="SAM" id="MobiDB-lite"/>
    </source>
</evidence>
<dbReference type="Pfam" id="PF00481">
    <property type="entry name" value="PP2C"/>
    <property type="match status" value="1"/>
</dbReference>
<reference evidence="3 4" key="1">
    <citation type="submission" date="2018-10" db="EMBL/GenBank/DDBJ databases">
        <title>A high-quality apple genome assembly.</title>
        <authorList>
            <person name="Hu J."/>
        </authorList>
    </citation>
    <scope>NUCLEOTIDE SEQUENCE [LARGE SCALE GENOMIC DNA]</scope>
    <source>
        <strain evidence="4">cv. HFTH1</strain>
        <tissue evidence="3">Young leaf</tissue>
    </source>
</reference>
<dbReference type="Gene3D" id="3.60.40.10">
    <property type="entry name" value="PPM-type phosphatase domain"/>
    <property type="match status" value="1"/>
</dbReference>
<evidence type="ECO:0000313" key="4">
    <source>
        <dbReference type="Proteomes" id="UP000290289"/>
    </source>
</evidence>
<protein>
    <recommendedName>
        <fullName evidence="2">PPM-type phosphatase domain-containing protein</fullName>
    </recommendedName>
</protein>
<dbReference type="InterPro" id="IPR036457">
    <property type="entry name" value="PPM-type-like_dom_sf"/>
</dbReference>
<keyword evidence="4" id="KW-1185">Reference proteome</keyword>
<feature type="region of interest" description="Disordered" evidence="1">
    <location>
        <begin position="1"/>
        <end position="56"/>
    </location>
</feature>
<dbReference type="GO" id="GO:0004722">
    <property type="term" value="F:protein serine/threonine phosphatase activity"/>
    <property type="evidence" value="ECO:0007669"/>
    <property type="project" value="InterPro"/>
</dbReference>
<dbReference type="STRING" id="3750.A0A498I7G3"/>
<dbReference type="PANTHER" id="PTHR47992">
    <property type="entry name" value="PROTEIN PHOSPHATASE"/>
    <property type="match status" value="1"/>
</dbReference>
<dbReference type="SUPFAM" id="SSF81606">
    <property type="entry name" value="PP2C-like"/>
    <property type="match status" value="1"/>
</dbReference>
<gene>
    <name evidence="3" type="ORF">DVH24_040085</name>
</gene>
<comment type="caution">
    <text evidence="3">The sequence shown here is derived from an EMBL/GenBank/DDBJ whole genome shotgun (WGS) entry which is preliminary data.</text>
</comment>
<feature type="domain" description="PPM-type phosphatase" evidence="2">
    <location>
        <begin position="1"/>
        <end position="138"/>
    </location>
</feature>
<dbReference type="AlphaFoldDB" id="A0A498I7G3"/>
<dbReference type="Proteomes" id="UP000290289">
    <property type="component" value="Chromosome 14"/>
</dbReference>
<evidence type="ECO:0000259" key="2">
    <source>
        <dbReference type="PROSITE" id="PS51746"/>
    </source>
</evidence>
<name>A0A498I7G3_MALDO</name>
<evidence type="ECO:0000313" key="3">
    <source>
        <dbReference type="EMBL" id="RXH78114.1"/>
    </source>
</evidence>
<dbReference type="InterPro" id="IPR015655">
    <property type="entry name" value="PP2C"/>
</dbReference>
<dbReference type="PROSITE" id="PS51746">
    <property type="entry name" value="PPM_2"/>
    <property type="match status" value="1"/>
</dbReference>
<organism evidence="3 4">
    <name type="scientific">Malus domestica</name>
    <name type="common">Apple</name>
    <name type="synonym">Pyrus malus</name>
    <dbReference type="NCBI Taxonomy" id="3750"/>
    <lineage>
        <taxon>Eukaryota</taxon>
        <taxon>Viridiplantae</taxon>
        <taxon>Streptophyta</taxon>
        <taxon>Embryophyta</taxon>
        <taxon>Tracheophyta</taxon>
        <taxon>Spermatophyta</taxon>
        <taxon>Magnoliopsida</taxon>
        <taxon>eudicotyledons</taxon>
        <taxon>Gunneridae</taxon>
        <taxon>Pentapetalae</taxon>
        <taxon>rosids</taxon>
        <taxon>fabids</taxon>
        <taxon>Rosales</taxon>
        <taxon>Rosaceae</taxon>
        <taxon>Amygdaloideae</taxon>
        <taxon>Maleae</taxon>
        <taxon>Malus</taxon>
    </lineage>
</organism>
<proteinExistence type="predicted"/>
<dbReference type="InterPro" id="IPR001932">
    <property type="entry name" value="PPM-type_phosphatase-like_dom"/>
</dbReference>
<dbReference type="EMBL" id="RDQH01000340">
    <property type="protein sequence ID" value="RXH78114.1"/>
    <property type="molecule type" value="Genomic_DNA"/>
</dbReference>
<sequence length="143" mass="15839">MHRKQRQTQIAGTNPRRRGDSPVTRPQSGPTRRARESGGGMREGDQLVRLPRPRMISEPEVTINERTECCDFLVIESDGLWDVVSNEGTCQVVGRCLDAHKKMRSSEGMRRTNAAALLAQLALARGSKDKITVIVVELNKSSA</sequence>
<accession>A0A498I7G3</accession>